<accession>A0ACC0MM42</accession>
<gene>
    <name evidence="1" type="ORF">RHMOL_Rhmol08G0081200</name>
</gene>
<dbReference type="Proteomes" id="UP001062846">
    <property type="component" value="Chromosome 8"/>
</dbReference>
<proteinExistence type="predicted"/>
<dbReference type="EMBL" id="CM046395">
    <property type="protein sequence ID" value="KAI8541684.1"/>
    <property type="molecule type" value="Genomic_DNA"/>
</dbReference>
<comment type="caution">
    <text evidence="1">The sequence shown here is derived from an EMBL/GenBank/DDBJ whole genome shotgun (WGS) entry which is preliminary data.</text>
</comment>
<protein>
    <submittedName>
        <fullName evidence="1">Uncharacterized protein</fullName>
    </submittedName>
</protein>
<reference evidence="1" key="1">
    <citation type="submission" date="2022-02" db="EMBL/GenBank/DDBJ databases">
        <title>Plant Genome Project.</title>
        <authorList>
            <person name="Zhang R.-G."/>
        </authorList>
    </citation>
    <scope>NUCLEOTIDE SEQUENCE</scope>
    <source>
        <strain evidence="1">AT1</strain>
    </source>
</reference>
<organism evidence="1 2">
    <name type="scientific">Rhododendron molle</name>
    <name type="common">Chinese azalea</name>
    <name type="synonym">Azalea mollis</name>
    <dbReference type="NCBI Taxonomy" id="49168"/>
    <lineage>
        <taxon>Eukaryota</taxon>
        <taxon>Viridiplantae</taxon>
        <taxon>Streptophyta</taxon>
        <taxon>Embryophyta</taxon>
        <taxon>Tracheophyta</taxon>
        <taxon>Spermatophyta</taxon>
        <taxon>Magnoliopsida</taxon>
        <taxon>eudicotyledons</taxon>
        <taxon>Gunneridae</taxon>
        <taxon>Pentapetalae</taxon>
        <taxon>asterids</taxon>
        <taxon>Ericales</taxon>
        <taxon>Ericaceae</taxon>
        <taxon>Ericoideae</taxon>
        <taxon>Rhodoreae</taxon>
        <taxon>Rhododendron</taxon>
    </lineage>
</organism>
<keyword evidence="2" id="KW-1185">Reference proteome</keyword>
<sequence length="165" mass="18809">MVPRWAFVLWLAVQAKLSTKDKLANWGMQVEDKCVLCNNARDTHHHLFFQCPFSSMVWQQVLVRTLAPGIPNTLTDIVDWLVQYGTSKVFRNLVLHSTLAVAVYGIWIERNAGVFQGLSKHVDVVSLNVVNSIRDFLCSKKCVKNSTLNRAFGDKWRLPDSIFSM</sequence>
<evidence type="ECO:0000313" key="1">
    <source>
        <dbReference type="EMBL" id="KAI8541684.1"/>
    </source>
</evidence>
<evidence type="ECO:0000313" key="2">
    <source>
        <dbReference type="Proteomes" id="UP001062846"/>
    </source>
</evidence>
<name>A0ACC0MM42_RHOML</name>